<evidence type="ECO:0000256" key="1">
    <source>
        <dbReference type="ARBA" id="ARBA00023015"/>
    </source>
</evidence>
<feature type="domain" description="HTH lacI-type" evidence="4">
    <location>
        <begin position="6"/>
        <end position="60"/>
    </location>
</feature>
<dbReference type="InterPro" id="IPR028082">
    <property type="entry name" value="Peripla_BP_I"/>
</dbReference>
<evidence type="ECO:0000259" key="4">
    <source>
        <dbReference type="PROSITE" id="PS50932"/>
    </source>
</evidence>
<evidence type="ECO:0000256" key="3">
    <source>
        <dbReference type="ARBA" id="ARBA00023163"/>
    </source>
</evidence>
<dbReference type="Pfam" id="PF13377">
    <property type="entry name" value="Peripla_BP_3"/>
    <property type="match status" value="1"/>
</dbReference>
<accession>A0A843SLG3</accession>
<comment type="caution">
    <text evidence="5">The sequence shown here is derived from an EMBL/GenBank/DDBJ whole genome shotgun (WGS) entry which is preliminary data.</text>
</comment>
<reference evidence="5 6" key="1">
    <citation type="submission" date="2019-10" db="EMBL/GenBank/DDBJ databases">
        <title>Two novel species isolated from a subtropical stream in China.</title>
        <authorList>
            <person name="Lu H."/>
        </authorList>
    </citation>
    <scope>NUCLEOTIDE SEQUENCE [LARGE SCALE GENOMIC DNA]</scope>
    <source>
        <strain evidence="5 6">FT103W</strain>
    </source>
</reference>
<dbReference type="EMBL" id="WHUF01000008">
    <property type="protein sequence ID" value="MQA23023.1"/>
    <property type="molecule type" value="Genomic_DNA"/>
</dbReference>
<evidence type="ECO:0000313" key="5">
    <source>
        <dbReference type="EMBL" id="MQA23023.1"/>
    </source>
</evidence>
<proteinExistence type="predicted"/>
<gene>
    <name evidence="5" type="ORF">GEV01_26230</name>
</gene>
<dbReference type="SUPFAM" id="SSF47413">
    <property type="entry name" value="lambda repressor-like DNA-binding domains"/>
    <property type="match status" value="1"/>
</dbReference>
<dbReference type="SUPFAM" id="SSF53822">
    <property type="entry name" value="Periplasmic binding protein-like I"/>
    <property type="match status" value="1"/>
</dbReference>
<keyword evidence="6" id="KW-1185">Reference proteome</keyword>
<dbReference type="PANTHER" id="PTHR30146">
    <property type="entry name" value="LACI-RELATED TRANSCRIPTIONAL REPRESSOR"/>
    <property type="match status" value="1"/>
</dbReference>
<dbReference type="Gene3D" id="3.40.50.2300">
    <property type="match status" value="2"/>
</dbReference>
<dbReference type="Proteomes" id="UP000444318">
    <property type="component" value="Unassembled WGS sequence"/>
</dbReference>
<protein>
    <submittedName>
        <fullName evidence="5">LacI family DNA-binding transcriptional regulator</fullName>
    </submittedName>
</protein>
<dbReference type="AlphaFoldDB" id="A0A843SLG3"/>
<dbReference type="GO" id="GO:0000976">
    <property type="term" value="F:transcription cis-regulatory region binding"/>
    <property type="evidence" value="ECO:0007669"/>
    <property type="project" value="TreeGrafter"/>
</dbReference>
<keyword evidence="3" id="KW-0804">Transcription</keyword>
<evidence type="ECO:0000256" key="2">
    <source>
        <dbReference type="ARBA" id="ARBA00023125"/>
    </source>
</evidence>
<dbReference type="GO" id="GO:0003700">
    <property type="term" value="F:DNA-binding transcription factor activity"/>
    <property type="evidence" value="ECO:0007669"/>
    <property type="project" value="TreeGrafter"/>
</dbReference>
<keyword evidence="2 5" id="KW-0238">DNA-binding</keyword>
<dbReference type="Gene3D" id="1.10.260.40">
    <property type="entry name" value="lambda repressor-like DNA-binding domains"/>
    <property type="match status" value="1"/>
</dbReference>
<name>A0A843SLG3_9BURK</name>
<dbReference type="PROSITE" id="PS00356">
    <property type="entry name" value="HTH_LACI_1"/>
    <property type="match status" value="1"/>
</dbReference>
<dbReference type="PROSITE" id="PS50932">
    <property type="entry name" value="HTH_LACI_2"/>
    <property type="match status" value="1"/>
</dbReference>
<dbReference type="RefSeq" id="WP_152808645.1">
    <property type="nucleotide sequence ID" value="NZ_WHUF01000008.1"/>
</dbReference>
<dbReference type="PANTHER" id="PTHR30146:SF109">
    <property type="entry name" value="HTH-TYPE TRANSCRIPTIONAL REGULATOR GALS"/>
    <property type="match status" value="1"/>
</dbReference>
<dbReference type="CDD" id="cd06267">
    <property type="entry name" value="PBP1_LacI_sugar_binding-like"/>
    <property type="match status" value="1"/>
</dbReference>
<dbReference type="InterPro" id="IPR000843">
    <property type="entry name" value="HTH_LacI"/>
</dbReference>
<dbReference type="InterPro" id="IPR046335">
    <property type="entry name" value="LacI/GalR-like_sensor"/>
</dbReference>
<dbReference type="SMART" id="SM00354">
    <property type="entry name" value="HTH_LACI"/>
    <property type="match status" value="1"/>
</dbReference>
<keyword evidence="1" id="KW-0805">Transcription regulation</keyword>
<dbReference type="CDD" id="cd01392">
    <property type="entry name" value="HTH_LacI"/>
    <property type="match status" value="1"/>
</dbReference>
<evidence type="ECO:0000313" key="6">
    <source>
        <dbReference type="Proteomes" id="UP000444318"/>
    </source>
</evidence>
<sequence length="334" mass="35938">MKKPIPTIRDVAAAAGVSTATVSKFVNGAQRFSPGVEATITRVIADLGYRSNPLAASMITGRTRSIGLSVLDVANPHFTSVVKGANRVAQEHGYTLLLVDTEENPDRERPLLEALSRRVDGMIVISRIPESEMDWMVALEKPMVFFGHLAGHDIPWVAGDDHRGACMLTRHLVALGHRRIAYLGFSKSRRDEERLAGIRECLSAHGLPLTVHDAGAPSALEGERVCSSIMLGSEPPDALICYNDLMALGFMKAAQTLGFCLPADISVAGFDNIQFGAYTSPPLTTVDLQSERLGAAAMEQLIGQIEGKPAPAFSMIEPQLILRGSTASRNPRSV</sequence>
<dbReference type="Pfam" id="PF00356">
    <property type="entry name" value="LacI"/>
    <property type="match status" value="1"/>
</dbReference>
<dbReference type="InterPro" id="IPR010982">
    <property type="entry name" value="Lambda_DNA-bd_dom_sf"/>
</dbReference>
<organism evidence="5 6">
    <name type="scientific">Rugamonas rivuli</name>
    <dbReference type="NCBI Taxonomy" id="2743358"/>
    <lineage>
        <taxon>Bacteria</taxon>
        <taxon>Pseudomonadati</taxon>
        <taxon>Pseudomonadota</taxon>
        <taxon>Betaproteobacteria</taxon>
        <taxon>Burkholderiales</taxon>
        <taxon>Oxalobacteraceae</taxon>
        <taxon>Telluria group</taxon>
        <taxon>Rugamonas</taxon>
    </lineage>
</organism>
<dbReference type="PRINTS" id="PR00036">
    <property type="entry name" value="HTHLACI"/>
</dbReference>